<evidence type="ECO:0000256" key="3">
    <source>
        <dbReference type="ARBA" id="ARBA00022614"/>
    </source>
</evidence>
<dbReference type="Pfam" id="PF13855">
    <property type="entry name" value="LRR_8"/>
    <property type="match status" value="1"/>
</dbReference>
<keyword evidence="10" id="KW-0325">Glycoprotein</keyword>
<evidence type="ECO:0000256" key="9">
    <source>
        <dbReference type="ARBA" id="ARBA00023136"/>
    </source>
</evidence>
<dbReference type="Gene3D" id="3.80.10.10">
    <property type="entry name" value="Ribonuclease Inhibitor"/>
    <property type="match status" value="2"/>
</dbReference>
<comment type="subcellular location">
    <subcellularLocation>
        <location evidence="1">Membrane</location>
        <topology evidence="1">Single-pass membrane protein</topology>
    </subcellularLocation>
</comment>
<dbReference type="FunFam" id="1.10.510.10:FF:000095">
    <property type="entry name" value="protein STRUBBELIG-RECEPTOR FAMILY 8"/>
    <property type="match status" value="1"/>
</dbReference>
<dbReference type="FunFam" id="3.30.200.20:FF:000307">
    <property type="entry name" value="pollen receptor-like kinase 1"/>
    <property type="match status" value="1"/>
</dbReference>
<dbReference type="InterPro" id="IPR032675">
    <property type="entry name" value="LRR_dom_sf"/>
</dbReference>
<feature type="compositionally biased region" description="Polar residues" evidence="11">
    <location>
        <begin position="288"/>
        <end position="321"/>
    </location>
</feature>
<proteinExistence type="inferred from homology"/>
<evidence type="ECO:0000259" key="13">
    <source>
        <dbReference type="PROSITE" id="PS50011"/>
    </source>
</evidence>
<dbReference type="Pfam" id="PF00560">
    <property type="entry name" value="LRR_1"/>
    <property type="match status" value="1"/>
</dbReference>
<protein>
    <recommendedName>
        <fullName evidence="13">Protein kinase domain-containing protein</fullName>
    </recommendedName>
</protein>
<evidence type="ECO:0000256" key="7">
    <source>
        <dbReference type="ARBA" id="ARBA00022840"/>
    </source>
</evidence>
<keyword evidence="6" id="KW-0547">Nucleotide-binding</keyword>
<dbReference type="Proteomes" id="UP000595140">
    <property type="component" value="Unassembled WGS sequence"/>
</dbReference>
<name>A0A484LFD8_9ASTE</name>
<keyword evidence="5" id="KW-0677">Repeat</keyword>
<dbReference type="PANTHER" id="PTHR48007">
    <property type="entry name" value="LEUCINE-RICH REPEAT RECEPTOR-LIKE PROTEIN KINASE PXC1"/>
    <property type="match status" value="1"/>
</dbReference>
<evidence type="ECO:0000313" key="15">
    <source>
        <dbReference type="Proteomes" id="UP000595140"/>
    </source>
</evidence>
<evidence type="ECO:0000256" key="8">
    <source>
        <dbReference type="ARBA" id="ARBA00022989"/>
    </source>
</evidence>
<evidence type="ECO:0000256" key="1">
    <source>
        <dbReference type="ARBA" id="ARBA00004167"/>
    </source>
</evidence>
<evidence type="ECO:0000256" key="4">
    <source>
        <dbReference type="ARBA" id="ARBA00022692"/>
    </source>
</evidence>
<evidence type="ECO:0000256" key="11">
    <source>
        <dbReference type="SAM" id="MobiDB-lite"/>
    </source>
</evidence>
<dbReference type="InterPro" id="IPR011009">
    <property type="entry name" value="Kinase-like_dom_sf"/>
</dbReference>
<dbReference type="PANTHER" id="PTHR48007:SF4">
    <property type="entry name" value="LEUCINE-RICH REPEAT RECEPTOR-LIKE PROTEIN KINASE PXC1"/>
    <property type="match status" value="1"/>
</dbReference>
<keyword evidence="8 12" id="KW-1133">Transmembrane helix</keyword>
<keyword evidence="9 12" id="KW-0472">Membrane</keyword>
<accession>A0A484LFD8</accession>
<dbReference type="Pfam" id="PF07714">
    <property type="entry name" value="PK_Tyr_Ser-Thr"/>
    <property type="match status" value="1"/>
</dbReference>
<keyword evidence="7" id="KW-0067">ATP-binding</keyword>
<dbReference type="FunFam" id="3.80.10.10:FF:000111">
    <property type="entry name" value="LRR receptor-like serine/threonine-protein kinase ERECTA"/>
    <property type="match status" value="1"/>
</dbReference>
<keyword evidence="3" id="KW-0433">Leucine-rich repeat</keyword>
<evidence type="ECO:0000256" key="6">
    <source>
        <dbReference type="ARBA" id="ARBA00022741"/>
    </source>
</evidence>
<gene>
    <name evidence="14" type="ORF">CCAM_LOCUS16833</name>
</gene>
<dbReference type="EMBL" id="OOIL02001415">
    <property type="protein sequence ID" value="VFQ75057.1"/>
    <property type="molecule type" value="Genomic_DNA"/>
</dbReference>
<dbReference type="GO" id="GO:0016020">
    <property type="term" value="C:membrane"/>
    <property type="evidence" value="ECO:0007669"/>
    <property type="project" value="UniProtKB-SubCell"/>
</dbReference>
<dbReference type="OrthoDB" id="781280at2759"/>
<keyword evidence="4 12" id="KW-0812">Transmembrane</keyword>
<dbReference type="GO" id="GO:0005524">
    <property type="term" value="F:ATP binding"/>
    <property type="evidence" value="ECO:0007669"/>
    <property type="project" value="UniProtKB-KW"/>
</dbReference>
<dbReference type="InterPro" id="IPR046959">
    <property type="entry name" value="PRK1-6/SRF4-like"/>
</dbReference>
<dbReference type="Gene3D" id="3.30.200.20">
    <property type="entry name" value="Phosphorylase Kinase, domain 1"/>
    <property type="match status" value="1"/>
</dbReference>
<keyword evidence="15" id="KW-1185">Reference proteome</keyword>
<evidence type="ECO:0000313" key="14">
    <source>
        <dbReference type="EMBL" id="VFQ75057.1"/>
    </source>
</evidence>
<dbReference type="SUPFAM" id="SSF52058">
    <property type="entry name" value="L domain-like"/>
    <property type="match status" value="1"/>
</dbReference>
<feature type="transmembrane region" description="Helical" evidence="12">
    <location>
        <begin position="67"/>
        <end position="84"/>
    </location>
</feature>
<organism evidence="14 15">
    <name type="scientific">Cuscuta campestris</name>
    <dbReference type="NCBI Taxonomy" id="132261"/>
    <lineage>
        <taxon>Eukaryota</taxon>
        <taxon>Viridiplantae</taxon>
        <taxon>Streptophyta</taxon>
        <taxon>Embryophyta</taxon>
        <taxon>Tracheophyta</taxon>
        <taxon>Spermatophyta</taxon>
        <taxon>Magnoliopsida</taxon>
        <taxon>eudicotyledons</taxon>
        <taxon>Gunneridae</taxon>
        <taxon>Pentapetalae</taxon>
        <taxon>asterids</taxon>
        <taxon>lamiids</taxon>
        <taxon>Solanales</taxon>
        <taxon>Convolvulaceae</taxon>
        <taxon>Cuscuteae</taxon>
        <taxon>Cuscuta</taxon>
        <taxon>Cuscuta subgen. Grammica</taxon>
        <taxon>Cuscuta sect. Cleistogrammica</taxon>
    </lineage>
</organism>
<feature type="region of interest" description="Disordered" evidence="11">
    <location>
        <begin position="288"/>
        <end position="326"/>
    </location>
</feature>
<dbReference type="SUPFAM" id="SSF56112">
    <property type="entry name" value="Protein kinase-like (PK-like)"/>
    <property type="match status" value="1"/>
</dbReference>
<reference evidence="14 15" key="1">
    <citation type="submission" date="2018-04" db="EMBL/GenBank/DDBJ databases">
        <authorList>
            <person name="Vogel A."/>
        </authorList>
    </citation>
    <scope>NUCLEOTIDE SEQUENCE [LARGE SCALE GENOMIC DNA]</scope>
</reference>
<dbReference type="CDD" id="cd14066">
    <property type="entry name" value="STKc_IRAK"/>
    <property type="match status" value="1"/>
</dbReference>
<feature type="domain" description="Protein kinase" evidence="13">
    <location>
        <begin position="419"/>
        <end position="691"/>
    </location>
</feature>
<dbReference type="InterPro" id="IPR001245">
    <property type="entry name" value="Ser-Thr/Tyr_kinase_cat_dom"/>
</dbReference>
<sequence>MINLSAGSVPVRRGEAAGAGAKGVGLPALELEGWAGEGGTKRGELEIEIPLFSSSCFLSPMEHPSPFLLLFLIFCSAVAPAAAGNDTAVLSLFRSQTDPHGTLFANWTLAATGDTSCSANWVGVNCTSGRVTALSLPSLSLRGPIDALSSLDQLRRLDLRDNRLNGSIAPVAQCHSLKALYLSRNDFSGVIPEEISSLRRLLRLDLSSNNLKGPIPTAISNLTRLRTLRLQNNEFSGNIPDSLGFLRDLNVLNLSNNEFQGILPRSLYSRFGRESFAGNERLCGSPLPQCSFSGETPPNRSASPTVPSNPSSLPDNSTSPDESPRKGMRRATIVAIAVANAVVLLVAASFVVAFYCGKKSRGPYSISGSEGGKRRSSYSGEKRVYAGAAADSDGTTATDRSRLVFFNRRKQFELEELLRASAELLGKGSLGTVYKAVLDDGRPVAVKRLKDANPCGRKEFEQCMDVIGRLNHPNIVKLRAYYHAKEEKLLVYDYLPNGTLHSLLHDKRGAGRVPLDWTTRLGLVLGVARGFSHIHQEYEDSRIPHGNLKSSNILLDKNGTACISDFGLSLLLNPAHAVARLGGYKAPEQAEIKRLSQKADVYGFGVLLLEVLTGRKVPSPGDPAFDLPKWARSVVRDEWTAEVFDEELLRYKNIEEELVSVLHIALACVIQQPEKRPTMGEVVRVIEEMRLVQSPLGEEEGYRESRDSISPSLAATTEDGIP</sequence>
<feature type="region of interest" description="Disordered" evidence="11">
    <location>
        <begin position="696"/>
        <end position="722"/>
    </location>
</feature>
<dbReference type="PROSITE" id="PS50011">
    <property type="entry name" value="PROTEIN_KINASE_DOM"/>
    <property type="match status" value="1"/>
</dbReference>
<dbReference type="AlphaFoldDB" id="A0A484LFD8"/>
<evidence type="ECO:0000256" key="12">
    <source>
        <dbReference type="SAM" id="Phobius"/>
    </source>
</evidence>
<dbReference type="InterPro" id="IPR001611">
    <property type="entry name" value="Leu-rich_rpt"/>
</dbReference>
<dbReference type="GO" id="GO:0004672">
    <property type="term" value="F:protein kinase activity"/>
    <property type="evidence" value="ECO:0007669"/>
    <property type="project" value="InterPro"/>
</dbReference>
<dbReference type="Gene3D" id="1.10.510.10">
    <property type="entry name" value="Transferase(Phosphotransferase) domain 1"/>
    <property type="match status" value="1"/>
</dbReference>
<feature type="transmembrane region" description="Helical" evidence="12">
    <location>
        <begin position="333"/>
        <end position="355"/>
    </location>
</feature>
<evidence type="ECO:0000256" key="5">
    <source>
        <dbReference type="ARBA" id="ARBA00022737"/>
    </source>
</evidence>
<dbReference type="InterPro" id="IPR000719">
    <property type="entry name" value="Prot_kinase_dom"/>
</dbReference>
<evidence type="ECO:0000256" key="2">
    <source>
        <dbReference type="ARBA" id="ARBA00009592"/>
    </source>
</evidence>
<evidence type="ECO:0000256" key="10">
    <source>
        <dbReference type="ARBA" id="ARBA00023180"/>
    </source>
</evidence>
<comment type="similarity">
    <text evidence="2">Belongs to the RLP family.</text>
</comment>